<proteinExistence type="predicted"/>
<name>A0AAV3NZU5_LITER</name>
<dbReference type="EMBL" id="BAABME010000716">
    <property type="protein sequence ID" value="GAA0144925.1"/>
    <property type="molecule type" value="Genomic_DNA"/>
</dbReference>
<accession>A0AAV3NZU5</accession>
<organism evidence="2 3">
    <name type="scientific">Lithospermum erythrorhizon</name>
    <name type="common">Purple gromwell</name>
    <name type="synonym">Lithospermum officinale var. erythrorhizon</name>
    <dbReference type="NCBI Taxonomy" id="34254"/>
    <lineage>
        <taxon>Eukaryota</taxon>
        <taxon>Viridiplantae</taxon>
        <taxon>Streptophyta</taxon>
        <taxon>Embryophyta</taxon>
        <taxon>Tracheophyta</taxon>
        <taxon>Spermatophyta</taxon>
        <taxon>Magnoliopsida</taxon>
        <taxon>eudicotyledons</taxon>
        <taxon>Gunneridae</taxon>
        <taxon>Pentapetalae</taxon>
        <taxon>asterids</taxon>
        <taxon>lamiids</taxon>
        <taxon>Boraginales</taxon>
        <taxon>Boraginaceae</taxon>
        <taxon>Boraginoideae</taxon>
        <taxon>Lithospermeae</taxon>
        <taxon>Lithospermum</taxon>
    </lineage>
</organism>
<feature type="signal peptide" evidence="1">
    <location>
        <begin position="1"/>
        <end position="23"/>
    </location>
</feature>
<dbReference type="AlphaFoldDB" id="A0AAV3NZU5"/>
<comment type="caution">
    <text evidence="2">The sequence shown here is derived from an EMBL/GenBank/DDBJ whole genome shotgun (WGS) entry which is preliminary data.</text>
</comment>
<sequence>MSMAGRLLFPLLGLIHQLRQAVASTEEKLYISSITATVAFSHTCLFFLMISTTDMSEIDEKQLVLYAQMANLVNLILQGIQGDVDLKEIAENFSEFSCNAHTICDSELRPLATGLYPIINHSCVPNAILTVHIKRY</sequence>
<evidence type="ECO:0000313" key="3">
    <source>
        <dbReference type="Proteomes" id="UP001454036"/>
    </source>
</evidence>
<keyword evidence="1" id="KW-0732">Signal</keyword>
<dbReference type="Proteomes" id="UP001454036">
    <property type="component" value="Unassembled WGS sequence"/>
</dbReference>
<reference evidence="2 3" key="1">
    <citation type="submission" date="2024-01" db="EMBL/GenBank/DDBJ databases">
        <title>The complete chloroplast genome sequence of Lithospermum erythrorhizon: insights into the phylogenetic relationship among Boraginaceae species and the maternal lineages of purple gromwells.</title>
        <authorList>
            <person name="Okada T."/>
            <person name="Watanabe K."/>
        </authorList>
    </citation>
    <scope>NUCLEOTIDE SEQUENCE [LARGE SCALE GENOMIC DNA]</scope>
</reference>
<evidence type="ECO:0000256" key="1">
    <source>
        <dbReference type="SAM" id="SignalP"/>
    </source>
</evidence>
<evidence type="ECO:0000313" key="2">
    <source>
        <dbReference type="EMBL" id="GAA0144925.1"/>
    </source>
</evidence>
<dbReference type="SUPFAM" id="SSF82199">
    <property type="entry name" value="SET domain"/>
    <property type="match status" value="1"/>
</dbReference>
<keyword evidence="3" id="KW-1185">Reference proteome</keyword>
<dbReference type="InterPro" id="IPR046341">
    <property type="entry name" value="SET_dom_sf"/>
</dbReference>
<dbReference type="Gene3D" id="2.170.270.10">
    <property type="entry name" value="SET domain"/>
    <property type="match status" value="1"/>
</dbReference>
<protein>
    <submittedName>
        <fullName evidence="2">Histone modifying enzyme</fullName>
    </submittedName>
</protein>
<gene>
    <name evidence="2" type="ORF">LIER_05242</name>
</gene>
<feature type="chain" id="PRO_5043607212" evidence="1">
    <location>
        <begin position="24"/>
        <end position="136"/>
    </location>
</feature>